<keyword evidence="1" id="KW-0472">Membrane</keyword>
<organism evidence="2 3">
    <name type="scientific">Ralstonia pseudosolanacearum</name>
    <dbReference type="NCBI Taxonomy" id="1310165"/>
    <lineage>
        <taxon>Bacteria</taxon>
        <taxon>Pseudomonadati</taxon>
        <taxon>Pseudomonadota</taxon>
        <taxon>Betaproteobacteria</taxon>
        <taxon>Burkholderiales</taxon>
        <taxon>Burkholderiaceae</taxon>
        <taxon>Ralstonia</taxon>
        <taxon>Ralstonia solanacearum species complex</taxon>
    </lineage>
</organism>
<dbReference type="RefSeq" id="WP_123203743.1">
    <property type="nucleotide sequence ID" value="NZ_RJTL01000038.1"/>
</dbReference>
<gene>
    <name evidence="2" type="ORF">EGA29_19835</name>
</gene>
<evidence type="ECO:0008006" key="4">
    <source>
        <dbReference type="Google" id="ProtNLM"/>
    </source>
</evidence>
<reference evidence="2 3" key="1">
    <citation type="submission" date="2018-10" db="EMBL/GenBank/DDBJ databases">
        <title>Draft Genome Sequence of Ralstonia pseudosolanacearum (R. solanacearum phylotype I) Strain Tg03 Isolated from Luffa cylindrica in China.</title>
        <authorList>
            <person name="Yuan G.-Q."/>
            <person name="Li Q.-Q."/>
            <person name="Zhang Y.-W."/>
        </authorList>
    </citation>
    <scope>NUCLEOTIDE SEQUENCE [LARGE SCALE GENOMIC DNA]</scope>
    <source>
        <strain evidence="2 3">Tg03</strain>
    </source>
</reference>
<dbReference type="OrthoDB" id="9005495at2"/>
<evidence type="ECO:0000313" key="2">
    <source>
        <dbReference type="EMBL" id="RNM03026.1"/>
    </source>
</evidence>
<keyword evidence="1" id="KW-1133">Transmembrane helix</keyword>
<dbReference type="AlphaFoldDB" id="A0A454TLP5"/>
<feature type="transmembrane region" description="Helical" evidence="1">
    <location>
        <begin position="88"/>
        <end position="108"/>
    </location>
</feature>
<evidence type="ECO:0000256" key="1">
    <source>
        <dbReference type="SAM" id="Phobius"/>
    </source>
</evidence>
<dbReference type="EMBL" id="RJTL01000038">
    <property type="protein sequence ID" value="RNM03026.1"/>
    <property type="molecule type" value="Genomic_DNA"/>
</dbReference>
<comment type="caution">
    <text evidence="2">The sequence shown here is derived from an EMBL/GenBank/DDBJ whole genome shotgun (WGS) entry which is preliminary data.</text>
</comment>
<dbReference type="Proteomes" id="UP000271222">
    <property type="component" value="Unassembled WGS sequence"/>
</dbReference>
<protein>
    <recommendedName>
        <fullName evidence="4">DUF5658 domain-containing protein</fullName>
    </recommendedName>
</protein>
<sequence length="109" mass="12078">MKTTAAKYTTANRVPALLAVVGVLQMLDWHSTLSAAENRLETNKLINWLGQWIGFSAALSSIKSILIVSLLAGFLYWRKHKGIYDTEFVVCLSTVALVYGAVVFNNYLP</sequence>
<evidence type="ECO:0000313" key="3">
    <source>
        <dbReference type="Proteomes" id="UP000271222"/>
    </source>
</evidence>
<proteinExistence type="predicted"/>
<accession>A0A454TLP5</accession>
<feature type="transmembrane region" description="Helical" evidence="1">
    <location>
        <begin position="52"/>
        <end position="76"/>
    </location>
</feature>
<keyword evidence="1" id="KW-0812">Transmembrane</keyword>
<name>A0A454TLP5_9RALS</name>